<organism evidence="7 8">
    <name type="scientific">Actinoalloteichus hoggarensis</name>
    <dbReference type="NCBI Taxonomy" id="1470176"/>
    <lineage>
        <taxon>Bacteria</taxon>
        <taxon>Bacillati</taxon>
        <taxon>Actinomycetota</taxon>
        <taxon>Actinomycetes</taxon>
        <taxon>Pseudonocardiales</taxon>
        <taxon>Pseudonocardiaceae</taxon>
        <taxon>Actinoalloteichus</taxon>
    </lineage>
</organism>
<evidence type="ECO:0000256" key="1">
    <source>
        <dbReference type="ARBA" id="ARBA00022532"/>
    </source>
</evidence>
<reference evidence="7 8" key="1">
    <citation type="submission" date="2017-07" db="EMBL/GenBank/DDBJ databases">
        <title>Complete genome sequence of Actinoalloteichus hoggarensis DSM 45943, type strain of Actinoalloteichus hoggarensis.</title>
        <authorList>
            <person name="Ruckert C."/>
            <person name="Nouioui I."/>
            <person name="Willmese J."/>
            <person name="van Wezel G."/>
            <person name="Klenk H.-P."/>
            <person name="Kalinowski J."/>
            <person name="Zotchev S.B."/>
        </authorList>
    </citation>
    <scope>NUCLEOTIDE SEQUENCE [LARGE SCALE GENOMIC DNA]</scope>
    <source>
        <strain evidence="7 8">DSM 45943</strain>
    </source>
</reference>
<dbReference type="GO" id="GO:0004776">
    <property type="term" value="F:succinate-CoA ligase (GDP-forming) activity"/>
    <property type="evidence" value="ECO:0007669"/>
    <property type="project" value="TreeGrafter"/>
</dbReference>
<feature type="binding site" evidence="4">
    <location>
        <position position="43"/>
    </location>
    <ligand>
        <name>CoA</name>
        <dbReference type="ChEBI" id="CHEBI:57287"/>
    </ligand>
</feature>
<dbReference type="Pfam" id="PF02629">
    <property type="entry name" value="CoA_binding"/>
    <property type="match status" value="1"/>
</dbReference>
<gene>
    <name evidence="4 7" type="primary">sucD</name>
    <name evidence="7" type="ORF">AHOG_25530</name>
</gene>
<dbReference type="AlphaFoldDB" id="A0A221WAJ0"/>
<keyword evidence="8" id="KW-1185">Reference proteome</keyword>
<dbReference type="InterPro" id="IPR005810">
    <property type="entry name" value="CoA_lig_alpha"/>
</dbReference>
<dbReference type="PIRSF" id="PIRSF001553">
    <property type="entry name" value="SucCS_alpha"/>
    <property type="match status" value="1"/>
</dbReference>
<dbReference type="SMART" id="SM00881">
    <property type="entry name" value="CoA_binding"/>
    <property type="match status" value="1"/>
</dbReference>
<dbReference type="InterPro" id="IPR033847">
    <property type="entry name" value="Citrt_syn/SCS-alpha_CS"/>
</dbReference>
<dbReference type="NCBIfam" id="TIGR01019">
    <property type="entry name" value="sucCoAalpha"/>
    <property type="match status" value="1"/>
</dbReference>
<dbReference type="SUPFAM" id="SSF51735">
    <property type="entry name" value="NAD(P)-binding Rossmann-fold domains"/>
    <property type="match status" value="1"/>
</dbReference>
<dbReference type="InterPro" id="IPR036291">
    <property type="entry name" value="NAD(P)-bd_dom_sf"/>
</dbReference>
<dbReference type="PRINTS" id="PR01798">
    <property type="entry name" value="SCOASYNTHASE"/>
</dbReference>
<dbReference type="GO" id="GO:0005829">
    <property type="term" value="C:cytosol"/>
    <property type="evidence" value="ECO:0007669"/>
    <property type="project" value="TreeGrafter"/>
</dbReference>
<comment type="subunit">
    <text evidence="4 6">Heterotetramer of two alpha and two beta subunits.</text>
</comment>
<dbReference type="GO" id="GO:0004775">
    <property type="term" value="F:succinate-CoA ligase (ADP-forming) activity"/>
    <property type="evidence" value="ECO:0007669"/>
    <property type="project" value="UniProtKB-UniRule"/>
</dbReference>
<name>A0A221WAJ0_9PSEU</name>
<dbReference type="FunFam" id="3.40.50.720:FF:000205">
    <property type="entry name" value="Succinate--CoA ligase [ADP-forming] subunit alpha"/>
    <property type="match status" value="1"/>
</dbReference>
<dbReference type="UniPathway" id="UPA00223">
    <property type="reaction ID" value="UER00999"/>
</dbReference>
<evidence type="ECO:0000313" key="7">
    <source>
        <dbReference type="EMBL" id="ASO22711.1"/>
    </source>
</evidence>
<protein>
    <recommendedName>
        <fullName evidence="4">Succinate--CoA ligase [ADP-forming] subunit alpha</fullName>
        <ecNumber evidence="4">6.2.1.5</ecNumber>
    </recommendedName>
    <alternativeName>
        <fullName evidence="4">Succinyl-CoA synthetase subunit alpha</fullName>
        <shortName evidence="4">SCS-alpha</shortName>
    </alternativeName>
</protein>
<dbReference type="PROSITE" id="PS01216">
    <property type="entry name" value="SUCCINYL_COA_LIG_1"/>
    <property type="match status" value="1"/>
</dbReference>
<dbReference type="InterPro" id="IPR016102">
    <property type="entry name" value="Succinyl-CoA_synth-like"/>
</dbReference>
<comment type="catalytic activity">
    <reaction evidence="4">
        <text>GTP + succinate + CoA = succinyl-CoA + GDP + phosphate</text>
        <dbReference type="Rhea" id="RHEA:22120"/>
        <dbReference type="ChEBI" id="CHEBI:30031"/>
        <dbReference type="ChEBI" id="CHEBI:37565"/>
        <dbReference type="ChEBI" id="CHEBI:43474"/>
        <dbReference type="ChEBI" id="CHEBI:57287"/>
        <dbReference type="ChEBI" id="CHEBI:57292"/>
        <dbReference type="ChEBI" id="CHEBI:58189"/>
    </reaction>
</comment>
<evidence type="ECO:0000256" key="3">
    <source>
        <dbReference type="ARBA" id="ARBA00022741"/>
    </source>
</evidence>
<keyword evidence="1 4" id="KW-0816">Tricarboxylic acid cycle</keyword>
<dbReference type="InterPro" id="IPR017440">
    <property type="entry name" value="Cit_synth/succinyl-CoA_lig_AS"/>
</dbReference>
<dbReference type="OrthoDB" id="9807196at2"/>
<dbReference type="Pfam" id="PF00549">
    <property type="entry name" value="Ligase_CoA"/>
    <property type="match status" value="1"/>
</dbReference>
<dbReference type="FunFam" id="3.40.50.261:FF:000006">
    <property type="entry name" value="Succinate--CoA ligase [ADP-forming] subunit alpha"/>
    <property type="match status" value="1"/>
</dbReference>
<sequence length="297" mass="30057">MAIFLTENSKVIVQGITGAEGTKHTRRMLKAGTQVVGGVNPRKAGQKVDFDGTVLPVFATVAEAMEATGADVSVIFVPPKFAKAAVFEAIDAGIELAVVITEGIPVHDTAAFWAHANAAGNKTRIIGPNCPGVISPGKSNAGIIPADITGAGRIGLVSKSGTLTYQLMYELRDIGFSSAVGIGGDPVIGTTHIDALRAFQADPETEVIVLIGEIGGDAEERAAAYIAENVTKPVVGYVAGFTAPEGKTMGHAGAIVSGSSGTAAAKKEALEAVGVKVGKTPSETAALAREAVAALVG</sequence>
<dbReference type="InterPro" id="IPR005811">
    <property type="entry name" value="SUCC_ACL_C"/>
</dbReference>
<dbReference type="NCBIfam" id="NF004230">
    <property type="entry name" value="PRK05678.1"/>
    <property type="match status" value="1"/>
</dbReference>
<dbReference type="GO" id="GO:0006099">
    <property type="term" value="P:tricarboxylic acid cycle"/>
    <property type="evidence" value="ECO:0007669"/>
    <property type="project" value="UniProtKB-UniRule"/>
</dbReference>
<dbReference type="PROSITE" id="PS00399">
    <property type="entry name" value="SUCCINYL_COA_LIG_2"/>
    <property type="match status" value="1"/>
</dbReference>
<evidence type="ECO:0000256" key="6">
    <source>
        <dbReference type="RuleBase" id="RU000699"/>
    </source>
</evidence>
<dbReference type="InterPro" id="IPR003781">
    <property type="entry name" value="CoA-bd"/>
</dbReference>
<dbReference type="PANTHER" id="PTHR11117:SF2">
    <property type="entry name" value="SUCCINATE--COA LIGASE [ADP_GDP-FORMING] SUBUNIT ALPHA, MITOCHONDRIAL"/>
    <property type="match status" value="1"/>
</dbReference>
<feature type="binding site" evidence="4">
    <location>
        <position position="165"/>
    </location>
    <ligand>
        <name>substrate</name>
        <note>ligand shared with subunit beta</note>
    </ligand>
</feature>
<dbReference type="Gene3D" id="3.40.50.720">
    <property type="entry name" value="NAD(P)-binding Rossmann-like Domain"/>
    <property type="match status" value="1"/>
</dbReference>
<dbReference type="EC" id="6.2.1.5" evidence="4"/>
<evidence type="ECO:0000256" key="5">
    <source>
        <dbReference type="RuleBase" id="RU000677"/>
    </source>
</evidence>
<keyword evidence="3 4" id="KW-0547">Nucleotide-binding</keyword>
<feature type="active site" description="Tele-phosphohistidine intermediate" evidence="4">
    <location>
        <position position="251"/>
    </location>
</feature>
<dbReference type="Proteomes" id="UP000204221">
    <property type="component" value="Chromosome"/>
</dbReference>
<feature type="binding site" evidence="4">
    <location>
        <begin position="17"/>
        <end position="20"/>
    </location>
    <ligand>
        <name>CoA</name>
        <dbReference type="ChEBI" id="CHEBI:57287"/>
    </ligand>
</feature>
<dbReference type="RefSeq" id="WP_093943609.1">
    <property type="nucleotide sequence ID" value="NZ_CP022521.1"/>
</dbReference>
<evidence type="ECO:0000256" key="2">
    <source>
        <dbReference type="ARBA" id="ARBA00022598"/>
    </source>
</evidence>
<proteinExistence type="inferred from homology"/>
<comment type="similarity">
    <text evidence="4 5">Belongs to the succinate/malate CoA ligase alpha subunit family.</text>
</comment>
<comment type="catalytic activity">
    <reaction evidence="4 6">
        <text>succinate + ATP + CoA = succinyl-CoA + ADP + phosphate</text>
        <dbReference type="Rhea" id="RHEA:17661"/>
        <dbReference type="ChEBI" id="CHEBI:30031"/>
        <dbReference type="ChEBI" id="CHEBI:30616"/>
        <dbReference type="ChEBI" id="CHEBI:43474"/>
        <dbReference type="ChEBI" id="CHEBI:57287"/>
        <dbReference type="ChEBI" id="CHEBI:57292"/>
        <dbReference type="ChEBI" id="CHEBI:456216"/>
        <dbReference type="EC" id="6.2.1.5"/>
    </reaction>
</comment>
<comment type="pathway">
    <text evidence="4 6">Carbohydrate metabolism; tricarboxylic acid cycle; succinate from succinyl-CoA (ligase route): step 1/1.</text>
</comment>
<dbReference type="EMBL" id="CP022521">
    <property type="protein sequence ID" value="ASO22711.1"/>
    <property type="molecule type" value="Genomic_DNA"/>
</dbReference>
<evidence type="ECO:0000313" key="8">
    <source>
        <dbReference type="Proteomes" id="UP000204221"/>
    </source>
</evidence>
<feature type="binding site" evidence="4">
    <location>
        <begin position="100"/>
        <end position="102"/>
    </location>
    <ligand>
        <name>CoA</name>
        <dbReference type="ChEBI" id="CHEBI:57287"/>
    </ligand>
</feature>
<dbReference type="KEGG" id="ahg:AHOG_25530"/>
<dbReference type="HAMAP" id="MF_01988">
    <property type="entry name" value="Succ_CoA_alpha"/>
    <property type="match status" value="1"/>
</dbReference>
<dbReference type="GO" id="GO:0000166">
    <property type="term" value="F:nucleotide binding"/>
    <property type="evidence" value="ECO:0007669"/>
    <property type="project" value="UniProtKB-KW"/>
</dbReference>
<evidence type="ECO:0000256" key="4">
    <source>
        <dbReference type="HAMAP-Rule" id="MF_01988"/>
    </source>
</evidence>
<keyword evidence="2 4" id="KW-0436">Ligase</keyword>
<dbReference type="PANTHER" id="PTHR11117">
    <property type="entry name" value="SUCCINYL-COA LIGASE SUBUNIT ALPHA"/>
    <property type="match status" value="1"/>
</dbReference>
<accession>A0A221WAJ0</accession>
<dbReference type="SUPFAM" id="SSF52210">
    <property type="entry name" value="Succinyl-CoA synthetase domains"/>
    <property type="match status" value="1"/>
</dbReference>
<dbReference type="Gene3D" id="3.40.50.261">
    <property type="entry name" value="Succinyl-CoA synthetase domains"/>
    <property type="match status" value="1"/>
</dbReference>
<dbReference type="GO" id="GO:0009361">
    <property type="term" value="C:succinate-CoA ligase complex (ADP-forming)"/>
    <property type="evidence" value="ECO:0007669"/>
    <property type="project" value="TreeGrafter"/>
</dbReference>
<comment type="function">
    <text evidence="4 6">Succinyl-CoA synthetase functions in the citric acid cycle (TCA), coupling the hydrolysis of succinyl-CoA to the synthesis of either ATP or GTP and thus represents the only step of substrate-level phosphorylation in the TCA. The alpha subunit of the enzyme binds the substrates coenzyme A and phosphate, while succinate binding and nucleotide specificity is provided by the beta subunit.</text>
</comment>